<dbReference type="Gene3D" id="1.10.530.10">
    <property type="match status" value="1"/>
</dbReference>
<comment type="caution">
    <text evidence="3">The sequence shown here is derived from an EMBL/GenBank/DDBJ whole genome shotgun (WGS) entry which is preliminary data.</text>
</comment>
<feature type="domain" description="Mannosyl-glycoprotein endo-beta-N-acetylglucosamidase-like" evidence="2">
    <location>
        <begin position="55"/>
        <end position="166"/>
    </location>
</feature>
<feature type="signal peptide" evidence="1">
    <location>
        <begin position="1"/>
        <end position="22"/>
    </location>
</feature>
<dbReference type="Proteomes" id="UP001500298">
    <property type="component" value="Unassembled WGS sequence"/>
</dbReference>
<reference evidence="4" key="1">
    <citation type="journal article" date="2019" name="Int. J. Syst. Evol. Microbiol.">
        <title>The Global Catalogue of Microorganisms (GCM) 10K type strain sequencing project: providing services to taxonomists for standard genome sequencing and annotation.</title>
        <authorList>
            <consortium name="The Broad Institute Genomics Platform"/>
            <consortium name="The Broad Institute Genome Sequencing Center for Infectious Disease"/>
            <person name="Wu L."/>
            <person name="Ma J."/>
        </authorList>
    </citation>
    <scope>NUCLEOTIDE SEQUENCE [LARGE SCALE GENOMIC DNA]</scope>
    <source>
        <strain evidence="4">JCM 18326</strain>
    </source>
</reference>
<dbReference type="Gene3D" id="2.10.70.40">
    <property type="entry name" value="peptidoglycan hydrolase"/>
    <property type="match status" value="1"/>
</dbReference>
<protein>
    <recommendedName>
        <fullName evidence="2">Mannosyl-glycoprotein endo-beta-N-acetylglucosamidase-like domain-containing protein</fullName>
    </recommendedName>
</protein>
<dbReference type="Pfam" id="PF01832">
    <property type="entry name" value="Glucosaminidase"/>
    <property type="match status" value="1"/>
</dbReference>
<dbReference type="EMBL" id="BAABJX010000001">
    <property type="protein sequence ID" value="GAA4819878.1"/>
    <property type="molecule type" value="Genomic_DNA"/>
</dbReference>
<dbReference type="InterPro" id="IPR002901">
    <property type="entry name" value="MGlyc_endo_b_GlcNAc-like_dom"/>
</dbReference>
<dbReference type="RefSeq" id="WP_345368380.1">
    <property type="nucleotide sequence ID" value="NZ_BAABJX010000001.1"/>
</dbReference>
<feature type="chain" id="PRO_5046498608" description="Mannosyl-glycoprotein endo-beta-N-acetylglucosamidase-like domain-containing protein" evidence="1">
    <location>
        <begin position="23"/>
        <end position="210"/>
    </location>
</feature>
<accession>A0ABP9CXC0</accession>
<evidence type="ECO:0000259" key="2">
    <source>
        <dbReference type="Pfam" id="PF01832"/>
    </source>
</evidence>
<gene>
    <name evidence="3" type="ORF">GCM10023331_00330</name>
</gene>
<proteinExistence type="predicted"/>
<keyword evidence="4" id="KW-1185">Reference proteome</keyword>
<evidence type="ECO:0000313" key="4">
    <source>
        <dbReference type="Proteomes" id="UP001500298"/>
    </source>
</evidence>
<organism evidence="3 4">
    <name type="scientific">Algivirga pacifica</name>
    <dbReference type="NCBI Taxonomy" id="1162670"/>
    <lineage>
        <taxon>Bacteria</taxon>
        <taxon>Pseudomonadati</taxon>
        <taxon>Bacteroidota</taxon>
        <taxon>Cytophagia</taxon>
        <taxon>Cytophagales</taxon>
        <taxon>Flammeovirgaceae</taxon>
        <taxon>Algivirga</taxon>
    </lineage>
</organism>
<evidence type="ECO:0000256" key="1">
    <source>
        <dbReference type="SAM" id="SignalP"/>
    </source>
</evidence>
<keyword evidence="1" id="KW-0732">Signal</keyword>
<name>A0ABP9CXC0_9BACT</name>
<evidence type="ECO:0000313" key="3">
    <source>
        <dbReference type="EMBL" id="GAA4819878.1"/>
    </source>
</evidence>
<sequence>MNRLICALTVLWGLLIINQSFANSGDPLLPESERPSIRLNTTQKEYVTKLFYAFDPVCQKYGINTKVAITQAIVEQGWTLREDFRIFNIMSLSKENSKLVYDNGEKRYRRYRVYENLQNAIEDYCKVLANYPTYRSQGLFNSIDPRKQIKAIVKGGYATNKNYEQLSLKVLYLVAPIVDELRTLQALGNQDGFKQEVVYGYSIKQPLNEM</sequence>